<feature type="repeat" description="WD" evidence="3">
    <location>
        <begin position="588"/>
        <end position="629"/>
    </location>
</feature>
<feature type="region of interest" description="Disordered" evidence="4">
    <location>
        <begin position="1"/>
        <end position="20"/>
    </location>
</feature>
<dbReference type="SMART" id="SM00320">
    <property type="entry name" value="WD40"/>
    <property type="match status" value="6"/>
</dbReference>
<dbReference type="SMART" id="SM00256">
    <property type="entry name" value="FBOX"/>
    <property type="match status" value="1"/>
</dbReference>
<dbReference type="EMBL" id="MCGN01000002">
    <property type="protein sequence ID" value="ORZ00456.1"/>
    <property type="molecule type" value="Genomic_DNA"/>
</dbReference>
<dbReference type="InterPro" id="IPR050995">
    <property type="entry name" value="WD-F-box_domain-protein"/>
</dbReference>
<evidence type="ECO:0000256" key="1">
    <source>
        <dbReference type="ARBA" id="ARBA00022574"/>
    </source>
</evidence>
<feature type="region of interest" description="Disordered" evidence="4">
    <location>
        <begin position="170"/>
        <end position="191"/>
    </location>
</feature>
<dbReference type="Gene3D" id="2.130.10.10">
    <property type="entry name" value="YVTN repeat-like/Quinoprotein amine dehydrogenase"/>
    <property type="match status" value="1"/>
</dbReference>
<dbReference type="Pfam" id="PF00400">
    <property type="entry name" value="WD40"/>
    <property type="match status" value="6"/>
</dbReference>
<dbReference type="Gene3D" id="1.20.1280.50">
    <property type="match status" value="1"/>
</dbReference>
<dbReference type="SUPFAM" id="SSF81383">
    <property type="entry name" value="F-box domain"/>
    <property type="match status" value="1"/>
</dbReference>
<keyword evidence="1 3" id="KW-0853">WD repeat</keyword>
<feature type="repeat" description="WD" evidence="3">
    <location>
        <begin position="389"/>
        <end position="428"/>
    </location>
</feature>
<dbReference type="PROSITE" id="PS00678">
    <property type="entry name" value="WD_REPEATS_1"/>
    <property type="match status" value="4"/>
</dbReference>
<evidence type="ECO:0000259" key="5">
    <source>
        <dbReference type="PROSITE" id="PS50181"/>
    </source>
</evidence>
<dbReference type="OMA" id="QRICIWD"/>
<dbReference type="PROSITE" id="PS50181">
    <property type="entry name" value="FBOX"/>
    <property type="match status" value="1"/>
</dbReference>
<feature type="repeat" description="WD" evidence="3">
    <location>
        <begin position="548"/>
        <end position="587"/>
    </location>
</feature>
<dbReference type="InParanoid" id="A0A1X2HNK1"/>
<dbReference type="PROSITE" id="PS50294">
    <property type="entry name" value="WD_REPEATS_REGION"/>
    <property type="match status" value="6"/>
</dbReference>
<dbReference type="InterPro" id="IPR036322">
    <property type="entry name" value="WD40_repeat_dom_sf"/>
</dbReference>
<dbReference type="PRINTS" id="PR00320">
    <property type="entry name" value="GPROTEINBRPT"/>
</dbReference>
<comment type="caution">
    <text evidence="6">The sequence shown here is derived from an EMBL/GenBank/DDBJ whole genome shotgun (WGS) entry which is preliminary data.</text>
</comment>
<feature type="compositionally biased region" description="Basic and acidic residues" evidence="4">
    <location>
        <begin position="224"/>
        <end position="237"/>
    </location>
</feature>
<dbReference type="PROSITE" id="PS50082">
    <property type="entry name" value="WD_REPEATS_2"/>
    <property type="match status" value="6"/>
</dbReference>
<dbReference type="InterPro" id="IPR019775">
    <property type="entry name" value="WD40_repeat_CS"/>
</dbReference>
<keyword evidence="2" id="KW-0677">Repeat</keyword>
<dbReference type="InterPro" id="IPR001680">
    <property type="entry name" value="WD40_rpt"/>
</dbReference>
<evidence type="ECO:0000256" key="4">
    <source>
        <dbReference type="SAM" id="MobiDB-lite"/>
    </source>
</evidence>
<dbReference type="Proteomes" id="UP000242180">
    <property type="component" value="Unassembled WGS sequence"/>
</dbReference>
<feature type="compositionally biased region" description="Low complexity" evidence="4">
    <location>
        <begin position="266"/>
        <end position="290"/>
    </location>
</feature>
<sequence length="637" mass="71656">MHRPSSRSSKELTSPTLEAVDHGDEGYVEQRFELPDFMASWSEEQKAEFAYQLLLTISTSRASNVVDRLTPLLRRDFLSTLPYELALHVLSFVDFPALVQISQVSRRWQELGQDQTLWRQLFIDRGWEYDQDMMHRYVTEEPSASLRDDYPSLLAPVPLARTTASIYDPAALPTMPGAPPSSTSGRLRPFKRPGDLFLRLRQRRIMHAAQADTTSDDGTASSVPHDENEHTDEEPLHDTSPSNSSSSSLRLTNTALPPLRLPLPSPTSHSRSQPLLSSRPQPTSSTSSLRRGLPAPSHSTAAFSTTPKGYASACGPAVASVIERPFRNRPPPRRHIKNDETAVYHYNEASDTRYINWRRLYRNRSLIEKRWREGKCKMRVFPPTSALPGDMHLEGIYCLQFDEDKIISGSRDRSIKIWDMRTGECRRSLVGHSASVLCLQYDDRYIISGSSDSTIVQWDIERGTKLRTLFGHMESVLNLRFSSDRIVSCSKDRTVRIWDLDGNPLKVLRGHRAAVNAVQFQGRQVVSASGDRTIKLWDMDTGACLRTFDSHSRGIACVEFDGVRIVSGSSDQTIKIWDASTGECIHTLAGHTDLVRTLQLDTKADRIISGSYDGSLRIWSLSQGCLLRSLSQAIEGR</sequence>
<feature type="domain" description="F-box" evidence="5">
    <location>
        <begin position="75"/>
        <end position="121"/>
    </location>
</feature>
<dbReference type="AlphaFoldDB" id="A0A1X2HNK1"/>
<feature type="compositionally biased region" description="Polar residues" evidence="4">
    <location>
        <begin position="297"/>
        <end position="307"/>
    </location>
</feature>
<dbReference type="OrthoDB" id="19711at2759"/>
<gene>
    <name evidence="6" type="ORF">BCR43DRAFT_452417</name>
</gene>
<dbReference type="STRING" id="13706.A0A1X2HNK1"/>
<dbReference type="CDD" id="cd00200">
    <property type="entry name" value="WD40"/>
    <property type="match status" value="1"/>
</dbReference>
<reference evidence="6 7" key="1">
    <citation type="submission" date="2016-07" db="EMBL/GenBank/DDBJ databases">
        <title>Pervasive Adenine N6-methylation of Active Genes in Fungi.</title>
        <authorList>
            <consortium name="DOE Joint Genome Institute"/>
            <person name="Mondo S.J."/>
            <person name="Dannebaum R.O."/>
            <person name="Kuo R.C."/>
            <person name="Labutti K."/>
            <person name="Haridas S."/>
            <person name="Kuo A."/>
            <person name="Salamov A."/>
            <person name="Ahrendt S.R."/>
            <person name="Lipzen A."/>
            <person name="Sullivan W."/>
            <person name="Andreopoulos W.B."/>
            <person name="Clum A."/>
            <person name="Lindquist E."/>
            <person name="Daum C."/>
            <person name="Ramamoorthy G.K."/>
            <person name="Gryganskyi A."/>
            <person name="Culley D."/>
            <person name="Magnuson J.K."/>
            <person name="James T.Y."/>
            <person name="O'Malley M.A."/>
            <person name="Stajich J.E."/>
            <person name="Spatafora J.W."/>
            <person name="Visel A."/>
            <person name="Grigoriev I.V."/>
        </authorList>
    </citation>
    <scope>NUCLEOTIDE SEQUENCE [LARGE SCALE GENOMIC DNA]</scope>
    <source>
        <strain evidence="6 7">NRRL 2496</strain>
    </source>
</reference>
<feature type="region of interest" description="Disordered" evidence="4">
    <location>
        <begin position="208"/>
        <end position="309"/>
    </location>
</feature>
<feature type="repeat" description="WD" evidence="3">
    <location>
        <begin position="429"/>
        <end position="468"/>
    </location>
</feature>
<accession>A0A1X2HNK1</accession>
<evidence type="ECO:0000256" key="2">
    <source>
        <dbReference type="ARBA" id="ARBA00022737"/>
    </source>
</evidence>
<dbReference type="PANTHER" id="PTHR14604">
    <property type="entry name" value="WD40 REPEAT PF20"/>
    <property type="match status" value="1"/>
</dbReference>
<dbReference type="InterPro" id="IPR015943">
    <property type="entry name" value="WD40/YVTN_repeat-like_dom_sf"/>
</dbReference>
<evidence type="ECO:0000256" key="3">
    <source>
        <dbReference type="PROSITE-ProRule" id="PRU00221"/>
    </source>
</evidence>
<feature type="repeat" description="WD" evidence="3">
    <location>
        <begin position="508"/>
        <end position="547"/>
    </location>
</feature>
<keyword evidence="7" id="KW-1185">Reference proteome</keyword>
<feature type="compositionally biased region" description="Polar residues" evidence="4">
    <location>
        <begin position="211"/>
        <end position="222"/>
    </location>
</feature>
<dbReference type="InterPro" id="IPR020472">
    <property type="entry name" value="WD40_PAC1"/>
</dbReference>
<dbReference type="Pfam" id="PF12937">
    <property type="entry name" value="F-box-like"/>
    <property type="match status" value="1"/>
</dbReference>
<evidence type="ECO:0000313" key="6">
    <source>
        <dbReference type="EMBL" id="ORZ00456.1"/>
    </source>
</evidence>
<evidence type="ECO:0000313" key="7">
    <source>
        <dbReference type="Proteomes" id="UP000242180"/>
    </source>
</evidence>
<protein>
    <submittedName>
        <fullName evidence="6">WD40-repeat-containing domain protein</fullName>
    </submittedName>
</protein>
<feature type="repeat" description="WD" evidence="3">
    <location>
        <begin position="469"/>
        <end position="501"/>
    </location>
</feature>
<feature type="compositionally biased region" description="Low complexity" evidence="4">
    <location>
        <begin position="240"/>
        <end position="258"/>
    </location>
</feature>
<name>A0A1X2HNK1_SYNRA</name>
<dbReference type="SUPFAM" id="SSF50978">
    <property type="entry name" value="WD40 repeat-like"/>
    <property type="match status" value="1"/>
</dbReference>
<dbReference type="InterPro" id="IPR036047">
    <property type="entry name" value="F-box-like_dom_sf"/>
</dbReference>
<organism evidence="6 7">
    <name type="scientific">Syncephalastrum racemosum</name>
    <name type="common">Filamentous fungus</name>
    <dbReference type="NCBI Taxonomy" id="13706"/>
    <lineage>
        <taxon>Eukaryota</taxon>
        <taxon>Fungi</taxon>
        <taxon>Fungi incertae sedis</taxon>
        <taxon>Mucoromycota</taxon>
        <taxon>Mucoromycotina</taxon>
        <taxon>Mucoromycetes</taxon>
        <taxon>Mucorales</taxon>
        <taxon>Syncephalastraceae</taxon>
        <taxon>Syncephalastrum</taxon>
    </lineage>
</organism>
<dbReference type="InterPro" id="IPR001810">
    <property type="entry name" value="F-box_dom"/>
</dbReference>
<dbReference type="PANTHER" id="PTHR14604:SF4">
    <property type="entry name" value="F-BOX DOMAIN-CONTAINING PROTEIN"/>
    <property type="match status" value="1"/>
</dbReference>
<proteinExistence type="predicted"/>